<evidence type="ECO:0000313" key="2">
    <source>
        <dbReference type="EMBL" id="KAG2223202.1"/>
    </source>
</evidence>
<proteinExistence type="predicted"/>
<organism evidence="2 3">
    <name type="scientific">Circinella minor</name>
    <dbReference type="NCBI Taxonomy" id="1195481"/>
    <lineage>
        <taxon>Eukaryota</taxon>
        <taxon>Fungi</taxon>
        <taxon>Fungi incertae sedis</taxon>
        <taxon>Mucoromycota</taxon>
        <taxon>Mucoromycotina</taxon>
        <taxon>Mucoromycetes</taxon>
        <taxon>Mucorales</taxon>
        <taxon>Lichtheimiaceae</taxon>
        <taxon>Circinella</taxon>
    </lineage>
</organism>
<accession>A0A8H7S5G8</accession>
<feature type="region of interest" description="Disordered" evidence="1">
    <location>
        <begin position="1"/>
        <end position="31"/>
    </location>
</feature>
<dbReference type="OrthoDB" id="2206543at2759"/>
<dbReference type="Proteomes" id="UP000646827">
    <property type="component" value="Unassembled WGS sequence"/>
</dbReference>
<comment type="caution">
    <text evidence="2">The sequence shown here is derived from an EMBL/GenBank/DDBJ whole genome shotgun (WGS) entry which is preliminary data.</text>
</comment>
<feature type="compositionally biased region" description="Polar residues" evidence="1">
    <location>
        <begin position="11"/>
        <end position="20"/>
    </location>
</feature>
<dbReference type="AlphaFoldDB" id="A0A8H7S5G8"/>
<reference evidence="2 3" key="1">
    <citation type="submission" date="2020-12" db="EMBL/GenBank/DDBJ databases">
        <title>Metabolic potential, ecology and presence of endohyphal bacteria is reflected in genomic diversity of Mucoromycotina.</title>
        <authorList>
            <person name="Muszewska A."/>
            <person name="Okrasinska A."/>
            <person name="Steczkiewicz K."/>
            <person name="Drgas O."/>
            <person name="Orlowska M."/>
            <person name="Perlinska-Lenart U."/>
            <person name="Aleksandrzak-Piekarczyk T."/>
            <person name="Szatraj K."/>
            <person name="Zielenkiewicz U."/>
            <person name="Pilsyk S."/>
            <person name="Malc E."/>
            <person name="Mieczkowski P."/>
            <person name="Kruszewska J.S."/>
            <person name="Biernat P."/>
            <person name="Pawlowska J."/>
        </authorList>
    </citation>
    <scope>NUCLEOTIDE SEQUENCE [LARGE SCALE GENOMIC DNA]</scope>
    <source>
        <strain evidence="2 3">CBS 142.35</strain>
    </source>
</reference>
<name>A0A8H7S5G8_9FUNG</name>
<sequence>MPADGSKRGTKSSVPTTPYPTNKEKNQKASNATIITAAKTNTLPKRAVIGVGSEPPTIHQQQSTAPSAEITALTVLVEKLAKRIDQQDAEIQTRVQGQNNQIKALYDRQEEMIAQLKEVDHLKEQLAFANHHQQTLPQDQPILQHQPDLGDHMDEDLCSRSKKGAQKSTIKATTAISQPSAQAIAWAKRSFQKHNGPTGYSFVYLKSNHRTKHSEVRKKLRILKVEQARVIDIQFPCKGIIGLLVHASYAPELIELLEKVNLKIIRNFDSTSSDIINDPTLQDLDLPEKKKQATQIYQKRMLRMYLNIPKASLGLAILRHFAAQEGPHNISQHNVDIFLQRKPAPTSTKKIHQQTDADLFVIFQKNIDDVAHTNDSSDIDE</sequence>
<keyword evidence="3" id="KW-1185">Reference proteome</keyword>
<evidence type="ECO:0000256" key="1">
    <source>
        <dbReference type="SAM" id="MobiDB-lite"/>
    </source>
</evidence>
<evidence type="ECO:0000313" key="3">
    <source>
        <dbReference type="Proteomes" id="UP000646827"/>
    </source>
</evidence>
<gene>
    <name evidence="2" type="ORF">INT45_011548</name>
</gene>
<dbReference type="EMBL" id="JAEPRB010000066">
    <property type="protein sequence ID" value="KAG2223202.1"/>
    <property type="molecule type" value="Genomic_DNA"/>
</dbReference>
<protein>
    <submittedName>
        <fullName evidence="2">Uncharacterized protein</fullName>
    </submittedName>
</protein>